<proteinExistence type="predicted"/>
<keyword evidence="3" id="KW-1185">Reference proteome</keyword>
<sequence>MTSRASRVSALSIAVGVALCASIAFPLTVLAQEHKTGGNEGKRPIGWQVRNDAGGHKMAGDVDTIAFAQMTPGFHLTTGPAAILWHPDSAASGAYTVESTIFLFPTNGRDMEGYGVFVGGSALANAAQSYTYFLLRNDGKFLVKQRQGEKTVTLSDWTPLAAIAKQSGKDAAKNVLRVAVSASDVAFSVNGAEAVRLPRATVRPDGVFGVRANHAVNAHVSSVGRVK</sequence>
<reference evidence="2 3" key="1">
    <citation type="submission" date="2020-05" db="EMBL/GenBank/DDBJ databases">
        <title>Complete genome sequence of Gemmatimonas greenlandica TET16.</title>
        <authorList>
            <person name="Zeng Y."/>
        </authorList>
    </citation>
    <scope>NUCLEOTIDE SEQUENCE [LARGE SCALE GENOMIC DNA]</scope>
    <source>
        <strain evidence="2 3">TET16</strain>
    </source>
</reference>
<evidence type="ECO:0000256" key="1">
    <source>
        <dbReference type="SAM" id="SignalP"/>
    </source>
</evidence>
<feature type="chain" id="PRO_5027100954" description="3-keto-disaccharide hydrolase domain-containing protein" evidence="1">
    <location>
        <begin position="32"/>
        <end position="227"/>
    </location>
</feature>
<organism evidence="2 3">
    <name type="scientific">Gemmatimonas groenlandica</name>
    <dbReference type="NCBI Taxonomy" id="2732249"/>
    <lineage>
        <taxon>Bacteria</taxon>
        <taxon>Pseudomonadati</taxon>
        <taxon>Gemmatimonadota</taxon>
        <taxon>Gemmatimonadia</taxon>
        <taxon>Gemmatimonadales</taxon>
        <taxon>Gemmatimonadaceae</taxon>
        <taxon>Gemmatimonas</taxon>
    </lineage>
</organism>
<gene>
    <name evidence="2" type="ORF">HKW67_15920</name>
</gene>
<dbReference type="RefSeq" id="WP_171226326.1">
    <property type="nucleotide sequence ID" value="NZ_CP053085.1"/>
</dbReference>
<evidence type="ECO:0008006" key="4">
    <source>
        <dbReference type="Google" id="ProtNLM"/>
    </source>
</evidence>
<dbReference type="KEGG" id="ggr:HKW67_15920"/>
<keyword evidence="1" id="KW-0732">Signal</keyword>
<name>A0A6M4IQB0_9BACT</name>
<dbReference type="Proteomes" id="UP000500938">
    <property type="component" value="Chromosome"/>
</dbReference>
<evidence type="ECO:0000313" key="2">
    <source>
        <dbReference type="EMBL" id="QJR36893.1"/>
    </source>
</evidence>
<feature type="signal peptide" evidence="1">
    <location>
        <begin position="1"/>
        <end position="31"/>
    </location>
</feature>
<dbReference type="AlphaFoldDB" id="A0A6M4IQB0"/>
<protein>
    <recommendedName>
        <fullName evidence="4">3-keto-disaccharide hydrolase domain-containing protein</fullName>
    </recommendedName>
</protein>
<accession>A0A6M4IQB0</accession>
<dbReference type="EMBL" id="CP053085">
    <property type="protein sequence ID" value="QJR36893.1"/>
    <property type="molecule type" value="Genomic_DNA"/>
</dbReference>
<evidence type="ECO:0000313" key="3">
    <source>
        <dbReference type="Proteomes" id="UP000500938"/>
    </source>
</evidence>